<name>A0A372JUY6_9ACTN</name>
<protein>
    <submittedName>
        <fullName evidence="1">Uncharacterized protein</fullName>
    </submittedName>
</protein>
<accession>A0A372JUY6</accession>
<dbReference type="AlphaFoldDB" id="A0A372JUY6"/>
<evidence type="ECO:0000313" key="1">
    <source>
        <dbReference type="EMBL" id="RFU43158.1"/>
    </source>
</evidence>
<sequence>MAVPRQAARLAAVKCATDLARPSGVGLVGDGADGFVRAVLTELVTGGDPRARVVLSRTEVDRLYGDAFDEPLRAALEPELHVCELLEDAIEHLELEMLVSDAEHANPDLSPTGGRRVATTYWIATPGHDDDVVLPLVRRGPEHRPVGVMFGVWPHGRTCSIDADGTLTFPSGPRRVPLLSADASLAALRAHASTGRTGRF</sequence>
<keyword evidence="2" id="KW-1185">Reference proteome</keyword>
<dbReference type="Proteomes" id="UP000261811">
    <property type="component" value="Unassembled WGS sequence"/>
</dbReference>
<proteinExistence type="predicted"/>
<reference evidence="1 2" key="1">
    <citation type="submission" date="2018-08" db="EMBL/GenBank/DDBJ databases">
        <title>Actinomadura jelena sp. nov., a novel Actinomycete isolated from soil in Chad.</title>
        <authorList>
            <person name="Shi L."/>
        </authorList>
    </citation>
    <scope>NUCLEOTIDE SEQUENCE [LARGE SCALE GENOMIC DNA]</scope>
    <source>
        <strain evidence="1 2">NEAU-G17</strain>
    </source>
</reference>
<gene>
    <name evidence="1" type="ORF">DZF91_02715</name>
</gene>
<dbReference type="EMBL" id="QURH01000049">
    <property type="protein sequence ID" value="RFU43158.1"/>
    <property type="molecule type" value="Genomic_DNA"/>
</dbReference>
<organism evidence="1 2">
    <name type="scientific">Actinomadura logoneensis</name>
    <dbReference type="NCBI Taxonomy" id="2293572"/>
    <lineage>
        <taxon>Bacteria</taxon>
        <taxon>Bacillati</taxon>
        <taxon>Actinomycetota</taxon>
        <taxon>Actinomycetes</taxon>
        <taxon>Streptosporangiales</taxon>
        <taxon>Thermomonosporaceae</taxon>
        <taxon>Actinomadura</taxon>
    </lineage>
</organism>
<evidence type="ECO:0000313" key="2">
    <source>
        <dbReference type="Proteomes" id="UP000261811"/>
    </source>
</evidence>
<comment type="caution">
    <text evidence="1">The sequence shown here is derived from an EMBL/GenBank/DDBJ whole genome shotgun (WGS) entry which is preliminary data.</text>
</comment>